<comment type="caution">
    <text evidence="1">The sequence shown here is derived from an EMBL/GenBank/DDBJ whole genome shotgun (WGS) entry which is preliminary data.</text>
</comment>
<sequence>MKFSLPAALAIFYATTALAFPQNIADDTILARDDEGIDISHLDIEEIELAYDPNDFENLAARATIKCSNQGKIKRVKKEYAGKCHPNNSIGTLSAHNCKNRQGKSYLCVQSQKATCYTIPAAQKKNFEKGECFIRK</sequence>
<dbReference type="EMBL" id="VUJX02000015">
    <property type="protein sequence ID" value="KAL0929740.1"/>
    <property type="molecule type" value="Genomic_DNA"/>
</dbReference>
<reference evidence="1 2" key="1">
    <citation type="journal article" date="2020" name="Phytopathology">
        <title>Genome Sequence Resources of Colletotrichum truncatum, C. plurivorum, C. musicola, and C. sojae: Four Species Pathogenic to Soybean (Glycine max).</title>
        <authorList>
            <person name="Rogerio F."/>
            <person name="Boufleur T.R."/>
            <person name="Ciampi-Guillardi M."/>
            <person name="Sukno S.A."/>
            <person name="Thon M.R."/>
            <person name="Massola Junior N.S."/>
            <person name="Baroncelli R."/>
        </authorList>
    </citation>
    <scope>NUCLEOTIDE SEQUENCE [LARGE SCALE GENOMIC DNA]</scope>
    <source>
        <strain evidence="1 2">CMES1059</strain>
    </source>
</reference>
<gene>
    <name evidence="1" type="ORF">CTRU02_215383</name>
</gene>
<accession>A0ACC3YD46</accession>
<evidence type="ECO:0000313" key="2">
    <source>
        <dbReference type="Proteomes" id="UP000805649"/>
    </source>
</evidence>
<protein>
    <submittedName>
        <fullName evidence="1">Uncharacterized protein</fullName>
    </submittedName>
</protein>
<dbReference type="Proteomes" id="UP000805649">
    <property type="component" value="Unassembled WGS sequence"/>
</dbReference>
<evidence type="ECO:0000313" key="1">
    <source>
        <dbReference type="EMBL" id="KAL0929740.1"/>
    </source>
</evidence>
<proteinExistence type="predicted"/>
<name>A0ACC3YD46_COLTU</name>
<organism evidence="1 2">
    <name type="scientific">Colletotrichum truncatum</name>
    <name type="common">Anthracnose fungus</name>
    <name type="synonym">Colletotrichum capsici</name>
    <dbReference type="NCBI Taxonomy" id="5467"/>
    <lineage>
        <taxon>Eukaryota</taxon>
        <taxon>Fungi</taxon>
        <taxon>Dikarya</taxon>
        <taxon>Ascomycota</taxon>
        <taxon>Pezizomycotina</taxon>
        <taxon>Sordariomycetes</taxon>
        <taxon>Hypocreomycetidae</taxon>
        <taxon>Glomerellales</taxon>
        <taxon>Glomerellaceae</taxon>
        <taxon>Colletotrichum</taxon>
        <taxon>Colletotrichum truncatum species complex</taxon>
    </lineage>
</organism>
<keyword evidence="2" id="KW-1185">Reference proteome</keyword>